<evidence type="ECO:0000313" key="9">
    <source>
        <dbReference type="EMBL" id="VUC37786.1"/>
    </source>
</evidence>
<keyword evidence="4" id="KW-0863">Zinc-finger</keyword>
<comment type="caution">
    <text evidence="9">The sequence shown here is derived from an EMBL/GenBank/DDBJ whole genome shotgun (WGS) entry which is preliminary data.</text>
</comment>
<gene>
    <name evidence="9" type="ORF">CLO192961_LOCUS482986</name>
</gene>
<feature type="compositionally biased region" description="Basic and acidic residues" evidence="7">
    <location>
        <begin position="92"/>
        <end position="105"/>
    </location>
</feature>
<evidence type="ECO:0000256" key="1">
    <source>
        <dbReference type="ARBA" id="ARBA00004123"/>
    </source>
</evidence>
<evidence type="ECO:0000256" key="2">
    <source>
        <dbReference type="ARBA" id="ARBA00022723"/>
    </source>
</evidence>
<keyword evidence="10" id="KW-1185">Reference proteome</keyword>
<dbReference type="PANTHER" id="PTHR40626">
    <property type="entry name" value="MIP31509P"/>
    <property type="match status" value="1"/>
</dbReference>
<dbReference type="InterPro" id="IPR051059">
    <property type="entry name" value="VerF-like"/>
</dbReference>
<protein>
    <recommendedName>
        <fullName evidence="8">Xylanolytic transcriptional activator regulatory domain-containing protein</fullName>
    </recommendedName>
</protein>
<evidence type="ECO:0000256" key="7">
    <source>
        <dbReference type="SAM" id="MobiDB-lite"/>
    </source>
</evidence>
<dbReference type="Pfam" id="PF04082">
    <property type="entry name" value="Fungal_trans"/>
    <property type="match status" value="1"/>
</dbReference>
<dbReference type="CDD" id="cd12148">
    <property type="entry name" value="fungal_TF_MHR"/>
    <property type="match status" value="1"/>
</dbReference>
<feature type="region of interest" description="Disordered" evidence="7">
    <location>
        <begin position="1"/>
        <end position="105"/>
    </location>
</feature>
<evidence type="ECO:0000256" key="4">
    <source>
        <dbReference type="ARBA" id="ARBA00022771"/>
    </source>
</evidence>
<keyword evidence="6" id="KW-0539">Nucleus</keyword>
<evidence type="ECO:0000256" key="6">
    <source>
        <dbReference type="ARBA" id="ARBA00023242"/>
    </source>
</evidence>
<dbReference type="InterPro" id="IPR007219">
    <property type="entry name" value="XnlR_reg_dom"/>
</dbReference>
<keyword evidence="5" id="KW-0862">Zinc</keyword>
<proteinExistence type="predicted"/>
<organism evidence="9 10">
    <name type="scientific">Bionectria ochroleuca</name>
    <name type="common">Gliocladium roseum</name>
    <dbReference type="NCBI Taxonomy" id="29856"/>
    <lineage>
        <taxon>Eukaryota</taxon>
        <taxon>Fungi</taxon>
        <taxon>Dikarya</taxon>
        <taxon>Ascomycota</taxon>
        <taxon>Pezizomycotina</taxon>
        <taxon>Sordariomycetes</taxon>
        <taxon>Hypocreomycetidae</taxon>
        <taxon>Hypocreales</taxon>
        <taxon>Bionectriaceae</taxon>
        <taxon>Clonostachys</taxon>
    </lineage>
</organism>
<sequence length="833" mass="91723">MARTTRSKTVALRQFPLARSPLSNDPSNGHEQRDIGASAENADTAQARPLSTSQENALRTPPSPHSLLNDQRNSDDESCGESDSSSLMLATSEHRVEESGDAHTLHSKNAHTELEAAAIDLQAGVGIDSSGGIPLRQLPYGTGASDAAANQSRQNQQSDFPMDAHDQDALYMIQNHTRNYSPFPLLGTYQTETSLSPLPGSILGPDFELPGIQTAHVDSTTQTQPLSSSHREDFAYSMNPTSAYMLFTNPPAYLSQSDYAAAPAVSGNGIPHLRDTVPPSYPLPAMDDTAYAALRSDLGERLGVPEIEIDIPPTALCQEFLSSFAASFNCHMPIVHLPTWRPSSEPSPLVLAMCSIGALYRLDHSRARRIYDVALRSVKKFPSIPRQIHESPSMFTEHPRWYVQARILLSYFSIMSGDSELVSDTLLDNGFYTLVYSAALASAAERKTRVEHMSWQEWAEHESWNRTLGAIFIVSTLTMVMYDVNPGCIISRNLRMEPFAEEALWAASTDEEWRRLRVASSAQRGQVGSRTLKDILVDLMTGHVTPLGNITYLVSPFSAVVLMHAVVVHMWQRFQVSQGLSDFWGSSASSTTDSNVLSAAFLDNTMQSLARCELFIRRGRDAEFQTGSDLLGESSLVSECEAMLTIAHTRLFHPAIASVRFGLTDSDPSETNASIRLFVTENMDRNLIVLELVAKCLDGLKLPVSRGGLKVQRKVPMQWGAERAVAGWESALLVTKWTHVIEMDLIRDGAPNIKELELLNNIKGVLAAAEYDLAESISLAAGVARTWSRLLQNVCPWGFVPRECLALEQLALAYEEVRKAERRNSIVASEYDV</sequence>
<comment type="subcellular location">
    <subcellularLocation>
        <location evidence="1">Nucleus</location>
    </subcellularLocation>
</comment>
<name>A0ABY6V2E3_BIOOC</name>
<dbReference type="EMBL" id="CABFNS010001040">
    <property type="protein sequence ID" value="VUC37786.1"/>
    <property type="molecule type" value="Genomic_DNA"/>
</dbReference>
<keyword evidence="2" id="KW-0479">Metal-binding</keyword>
<keyword evidence="3" id="KW-0677">Repeat</keyword>
<dbReference type="Proteomes" id="UP000766486">
    <property type="component" value="Unassembled WGS sequence"/>
</dbReference>
<evidence type="ECO:0000259" key="8">
    <source>
        <dbReference type="Pfam" id="PF04082"/>
    </source>
</evidence>
<evidence type="ECO:0000256" key="5">
    <source>
        <dbReference type="ARBA" id="ARBA00022833"/>
    </source>
</evidence>
<dbReference type="PANTHER" id="PTHR40626:SF11">
    <property type="entry name" value="ZINC FINGER PROTEIN YPR022C"/>
    <property type="match status" value="1"/>
</dbReference>
<reference evidence="9 10" key="1">
    <citation type="submission" date="2019-06" db="EMBL/GenBank/DDBJ databases">
        <authorList>
            <person name="Broberg M."/>
        </authorList>
    </citation>
    <scope>NUCLEOTIDE SEQUENCE [LARGE SCALE GENOMIC DNA]</scope>
</reference>
<evidence type="ECO:0000313" key="10">
    <source>
        <dbReference type="Proteomes" id="UP000766486"/>
    </source>
</evidence>
<evidence type="ECO:0000256" key="3">
    <source>
        <dbReference type="ARBA" id="ARBA00022737"/>
    </source>
</evidence>
<feature type="domain" description="Xylanolytic transcriptional activator regulatory" evidence="8">
    <location>
        <begin position="321"/>
        <end position="518"/>
    </location>
</feature>
<feature type="compositionally biased region" description="Polar residues" evidence="7">
    <location>
        <begin position="41"/>
        <end position="57"/>
    </location>
</feature>
<accession>A0ABY6V2E3</accession>